<keyword evidence="3" id="KW-1185">Reference proteome</keyword>
<dbReference type="EMBL" id="CP033713">
    <property type="protein sequence ID" value="AYW91963.1"/>
    <property type="molecule type" value="Genomic_DNA"/>
</dbReference>
<feature type="domain" description="Imm33-like" evidence="1">
    <location>
        <begin position="9"/>
        <end position="110"/>
    </location>
</feature>
<dbReference type="Proteomes" id="UP000268669">
    <property type="component" value="Chromosome"/>
</dbReference>
<dbReference type="InterPro" id="IPR056509">
    <property type="entry name" value="Imm33-like"/>
</dbReference>
<evidence type="ECO:0000259" key="1">
    <source>
        <dbReference type="Pfam" id="PF24719"/>
    </source>
</evidence>
<accession>A0ABN5R4Q6</accession>
<name>A0ABN5R4Q6_YERPU</name>
<dbReference type="GeneID" id="49784742"/>
<reference evidence="2" key="1">
    <citation type="submission" date="2018-11" db="EMBL/GenBank/DDBJ databases">
        <title>FDA dAtabase for Regulatory Grade micrObial Sequences (FDA-ARGOS): Supporting development and validation of Infectious Disease Dx tests.</title>
        <authorList>
            <person name="Bliska J."/>
            <person name="Cleland M.-M."/>
            <person name="Tallon L."/>
            <person name="Sadzewicz L."/>
            <person name="Zhao X."/>
            <person name="Vavikolanu K."/>
            <person name="Mehta A."/>
            <person name="Aluvathingal J."/>
            <person name="Nadendla S."/>
            <person name="Yan Y."/>
            <person name="Sichtig H."/>
        </authorList>
    </citation>
    <scope>NUCLEOTIDE SEQUENCE [LARGE SCALE GENOMIC DNA]</scope>
    <source>
        <strain evidence="2">FDAARGOS_581</strain>
    </source>
</reference>
<evidence type="ECO:0000313" key="2">
    <source>
        <dbReference type="EMBL" id="AYW91963.1"/>
    </source>
</evidence>
<dbReference type="RefSeq" id="WP_011193009.1">
    <property type="nucleotide sequence ID" value="NZ_CGBX01000034.1"/>
</dbReference>
<organism evidence="2 3">
    <name type="scientific">Yersinia pseudotuberculosis</name>
    <dbReference type="NCBI Taxonomy" id="633"/>
    <lineage>
        <taxon>Bacteria</taxon>
        <taxon>Pseudomonadati</taxon>
        <taxon>Pseudomonadota</taxon>
        <taxon>Gammaproteobacteria</taxon>
        <taxon>Enterobacterales</taxon>
        <taxon>Yersiniaceae</taxon>
        <taxon>Yersinia</taxon>
    </lineage>
</organism>
<evidence type="ECO:0000313" key="3">
    <source>
        <dbReference type="Proteomes" id="UP000268669"/>
    </source>
</evidence>
<proteinExistence type="predicted"/>
<dbReference type="Pfam" id="PF24719">
    <property type="entry name" value="Imm33-like"/>
    <property type="match status" value="1"/>
</dbReference>
<gene>
    <name evidence="2" type="ORF">EGX47_12065</name>
</gene>
<sequence>MMDEKMRKQQEKLCKKYNSPCFFCSGDEVIGVAINSLMKQPIYGVRHTRENGSCGWYLWGGDYSDDESFFQPIHFSHIDDIVPSFILKYLALAPGFKFISDENDYEDVWYEG</sequence>
<protein>
    <recommendedName>
        <fullName evidence="1">Imm33-like domain-containing protein</fullName>
    </recommendedName>
</protein>